<evidence type="ECO:0000256" key="1">
    <source>
        <dbReference type="SAM" id="MobiDB-lite"/>
    </source>
</evidence>
<protein>
    <submittedName>
        <fullName evidence="2">Uncharacterized protein</fullName>
    </submittedName>
</protein>
<evidence type="ECO:0000313" key="2">
    <source>
        <dbReference type="EMBL" id="RKP58412.1"/>
    </source>
</evidence>
<comment type="caution">
    <text evidence="2">The sequence shown here is derived from an EMBL/GenBank/DDBJ whole genome shotgun (WGS) entry which is preliminary data.</text>
</comment>
<name>A0A494Y6S4_9BURK</name>
<proteinExistence type="predicted"/>
<evidence type="ECO:0000313" key="3">
    <source>
        <dbReference type="Proteomes" id="UP000270342"/>
    </source>
</evidence>
<feature type="region of interest" description="Disordered" evidence="1">
    <location>
        <begin position="79"/>
        <end position="98"/>
    </location>
</feature>
<dbReference type="EMBL" id="RBZU01000001">
    <property type="protein sequence ID" value="RKP58412.1"/>
    <property type="molecule type" value="Genomic_DNA"/>
</dbReference>
<sequence>MRRLRDRAHVRDDGVRRRLARGCPARVDSSVDGRVSRIARRPHGPRIARAMRGMIAWFRLAARVRAQCEALHVFEPDGDAAERGDAARDRPARSTRWR</sequence>
<feature type="compositionally biased region" description="Basic and acidic residues" evidence="1">
    <location>
        <begin position="79"/>
        <end position="92"/>
    </location>
</feature>
<keyword evidence="3" id="KW-1185">Reference proteome</keyword>
<dbReference type="AlphaFoldDB" id="A0A494Y6S4"/>
<reference evidence="2 3" key="1">
    <citation type="submission" date="2018-10" db="EMBL/GenBank/DDBJ databases">
        <title>Robbsia sp. DHC34, isolated from soil.</title>
        <authorList>
            <person name="Gao Z.-H."/>
            <person name="Qiu L.-H."/>
        </authorList>
    </citation>
    <scope>NUCLEOTIDE SEQUENCE [LARGE SCALE GENOMIC DNA]</scope>
    <source>
        <strain evidence="2 3">DHC34</strain>
    </source>
</reference>
<gene>
    <name evidence="2" type="ORF">D7S86_00115</name>
</gene>
<accession>A0A494Y6S4</accession>
<dbReference type="Proteomes" id="UP000270342">
    <property type="component" value="Unassembled WGS sequence"/>
</dbReference>
<organism evidence="2 3">
    <name type="scientific">Pararobbsia silviterrae</name>
    <dbReference type="NCBI Taxonomy" id="1792498"/>
    <lineage>
        <taxon>Bacteria</taxon>
        <taxon>Pseudomonadati</taxon>
        <taxon>Pseudomonadota</taxon>
        <taxon>Betaproteobacteria</taxon>
        <taxon>Burkholderiales</taxon>
        <taxon>Burkholderiaceae</taxon>
        <taxon>Pararobbsia</taxon>
    </lineage>
</organism>